<protein>
    <submittedName>
        <fullName evidence="1">Uncharacterized protein</fullName>
    </submittedName>
</protein>
<name>I2GSQ6_9BACT</name>
<comment type="caution">
    <text evidence="1">The sequence shown here is derived from an EMBL/GenBank/DDBJ whole genome shotgun (WGS) entry which is preliminary data.</text>
</comment>
<proteinExistence type="predicted"/>
<sequence>MPLWLWGAIDNVTFNQINKSIGFLTKKLDVSMASMLEYIKTILQKVSFDKALFEKELRKAIAMLVPEEIKQLKTWCYAQFGKIYRVVLNRCFSRVRFS</sequence>
<keyword evidence="2" id="KW-1185">Reference proteome</keyword>
<organism evidence="1 2">
    <name type="scientific">Fibrisoma limi BUZ 3</name>
    <dbReference type="NCBI Taxonomy" id="1185876"/>
    <lineage>
        <taxon>Bacteria</taxon>
        <taxon>Pseudomonadati</taxon>
        <taxon>Bacteroidota</taxon>
        <taxon>Cytophagia</taxon>
        <taxon>Cytophagales</taxon>
        <taxon>Spirosomataceae</taxon>
        <taxon>Fibrisoma</taxon>
    </lineage>
</organism>
<evidence type="ECO:0000313" key="2">
    <source>
        <dbReference type="Proteomes" id="UP000009309"/>
    </source>
</evidence>
<evidence type="ECO:0000313" key="1">
    <source>
        <dbReference type="EMBL" id="CCH56935.1"/>
    </source>
</evidence>
<gene>
    <name evidence="1" type="ORF">BN8_06325</name>
</gene>
<dbReference type="Proteomes" id="UP000009309">
    <property type="component" value="Unassembled WGS sequence"/>
</dbReference>
<accession>I2GSQ6</accession>
<dbReference type="AlphaFoldDB" id="I2GSQ6"/>
<dbReference type="STRING" id="1185876.BN8_06325"/>
<dbReference type="EMBL" id="CAIT01000010">
    <property type="protein sequence ID" value="CCH56935.1"/>
    <property type="molecule type" value="Genomic_DNA"/>
</dbReference>
<dbReference type="eggNOG" id="ENOG5030WEH">
    <property type="taxonomic scope" value="Bacteria"/>
</dbReference>
<reference evidence="1 2" key="1">
    <citation type="journal article" date="2012" name="J. Bacteriol.">
        <title>Genome Sequence of the Filamentous Bacterium Fibrisoma limi BUZ 3T.</title>
        <authorList>
            <person name="Filippini M."/>
            <person name="Qi W."/>
            <person name="Jaenicke S."/>
            <person name="Goesmann A."/>
            <person name="Smits T.H."/>
            <person name="Bagheri H.C."/>
        </authorList>
    </citation>
    <scope>NUCLEOTIDE SEQUENCE [LARGE SCALE GENOMIC DNA]</scope>
    <source>
        <strain evidence="2">BUZ 3T</strain>
    </source>
</reference>